<reference evidence="1" key="1">
    <citation type="submission" date="2020-05" db="EMBL/GenBank/DDBJ databases">
        <title>Large-scale comparative analyses of tick genomes elucidate their genetic diversity and vector capacities.</title>
        <authorList>
            <person name="Jia N."/>
            <person name="Wang J."/>
            <person name="Shi W."/>
            <person name="Du L."/>
            <person name="Sun Y."/>
            <person name="Zhan W."/>
            <person name="Jiang J."/>
            <person name="Wang Q."/>
            <person name="Zhang B."/>
            <person name="Ji P."/>
            <person name="Sakyi L.B."/>
            <person name="Cui X."/>
            <person name="Yuan T."/>
            <person name="Jiang B."/>
            <person name="Yang W."/>
            <person name="Lam T.T.-Y."/>
            <person name="Chang Q."/>
            <person name="Ding S."/>
            <person name="Wang X."/>
            <person name="Zhu J."/>
            <person name="Ruan X."/>
            <person name="Zhao L."/>
            <person name="Wei J."/>
            <person name="Que T."/>
            <person name="Du C."/>
            <person name="Cheng J."/>
            <person name="Dai P."/>
            <person name="Han X."/>
            <person name="Huang E."/>
            <person name="Gao Y."/>
            <person name="Liu J."/>
            <person name="Shao H."/>
            <person name="Ye R."/>
            <person name="Li L."/>
            <person name="Wei W."/>
            <person name="Wang X."/>
            <person name="Wang C."/>
            <person name="Yang T."/>
            <person name="Huo Q."/>
            <person name="Li W."/>
            <person name="Guo W."/>
            <person name="Chen H."/>
            <person name="Zhou L."/>
            <person name="Ni X."/>
            <person name="Tian J."/>
            <person name="Zhou Y."/>
            <person name="Sheng Y."/>
            <person name="Liu T."/>
            <person name="Pan Y."/>
            <person name="Xia L."/>
            <person name="Li J."/>
            <person name="Zhao F."/>
            <person name="Cao W."/>
        </authorList>
    </citation>
    <scope>NUCLEOTIDE SEQUENCE</scope>
    <source>
        <strain evidence="1">Hyas-2018</strain>
    </source>
</reference>
<evidence type="ECO:0000313" key="2">
    <source>
        <dbReference type="Proteomes" id="UP000821845"/>
    </source>
</evidence>
<sequence length="267" mass="28770">MAEFAFKVVVCVSSACKSASRGADDNFSGHSPSASFPAGRHKHANDGGAMLDVPAICTRLRHRTRSALSNPPPASLLLSSPPVFLLAGTVAYIAGHRRQSGVWRRTCGVCRVPGHFAPFSRALRGQCAYCKPSSSYWPPLPTLDLTCDQASRRLRNAPRSARASRSAWCRRHVTAALRPVALFACARGNTVAAECGVLPRWEASSERQSCAPGSERFQDHELSFRAATVTQALTRAPARLTAVPPRALLQSLTPVEISRLPCALTAW</sequence>
<organism evidence="1 2">
    <name type="scientific">Hyalomma asiaticum</name>
    <name type="common">Tick</name>
    <dbReference type="NCBI Taxonomy" id="266040"/>
    <lineage>
        <taxon>Eukaryota</taxon>
        <taxon>Metazoa</taxon>
        <taxon>Ecdysozoa</taxon>
        <taxon>Arthropoda</taxon>
        <taxon>Chelicerata</taxon>
        <taxon>Arachnida</taxon>
        <taxon>Acari</taxon>
        <taxon>Parasitiformes</taxon>
        <taxon>Ixodida</taxon>
        <taxon>Ixodoidea</taxon>
        <taxon>Ixodidae</taxon>
        <taxon>Hyalomminae</taxon>
        <taxon>Hyalomma</taxon>
    </lineage>
</organism>
<keyword evidence="2" id="KW-1185">Reference proteome</keyword>
<comment type="caution">
    <text evidence="1">The sequence shown here is derived from an EMBL/GenBank/DDBJ whole genome shotgun (WGS) entry which is preliminary data.</text>
</comment>
<name>A0ACB7TA59_HYAAI</name>
<protein>
    <submittedName>
        <fullName evidence="1">Uncharacterized protein</fullName>
    </submittedName>
</protein>
<proteinExistence type="predicted"/>
<dbReference type="EMBL" id="CM023481">
    <property type="protein sequence ID" value="KAH6943895.1"/>
    <property type="molecule type" value="Genomic_DNA"/>
</dbReference>
<evidence type="ECO:0000313" key="1">
    <source>
        <dbReference type="EMBL" id="KAH6943895.1"/>
    </source>
</evidence>
<dbReference type="Proteomes" id="UP000821845">
    <property type="component" value="Chromosome 1"/>
</dbReference>
<gene>
    <name evidence="1" type="ORF">HPB50_000449</name>
</gene>
<accession>A0ACB7TA59</accession>